<dbReference type="GO" id="GO:0003964">
    <property type="term" value="F:RNA-directed DNA polymerase activity"/>
    <property type="evidence" value="ECO:0007669"/>
    <property type="project" value="UniProtKB-KW"/>
</dbReference>
<evidence type="ECO:0000256" key="7">
    <source>
        <dbReference type="SAM" id="MobiDB-lite"/>
    </source>
</evidence>
<dbReference type="GO" id="GO:0004519">
    <property type="term" value="F:endonuclease activity"/>
    <property type="evidence" value="ECO:0007669"/>
    <property type="project" value="UniProtKB-KW"/>
</dbReference>
<evidence type="ECO:0000256" key="4">
    <source>
        <dbReference type="ARBA" id="ARBA00022759"/>
    </source>
</evidence>
<feature type="region of interest" description="Disordered" evidence="7">
    <location>
        <begin position="127"/>
        <end position="150"/>
    </location>
</feature>
<organism evidence="9 10">
    <name type="scientific">Marchantia polymorpha subsp. ruderalis</name>
    <dbReference type="NCBI Taxonomy" id="1480154"/>
    <lineage>
        <taxon>Eukaryota</taxon>
        <taxon>Viridiplantae</taxon>
        <taxon>Streptophyta</taxon>
        <taxon>Embryophyta</taxon>
        <taxon>Marchantiophyta</taxon>
        <taxon>Marchantiopsida</taxon>
        <taxon>Marchantiidae</taxon>
        <taxon>Marchantiales</taxon>
        <taxon>Marchantiaceae</taxon>
        <taxon>Marchantia</taxon>
    </lineage>
</organism>
<dbReference type="InterPro" id="IPR021109">
    <property type="entry name" value="Peptidase_aspartic_dom_sf"/>
</dbReference>
<feature type="domain" description="Reverse transcriptase RNase H-like" evidence="8">
    <location>
        <begin position="186"/>
        <end position="286"/>
    </location>
</feature>
<dbReference type="FunFam" id="3.10.20.370:FF:000001">
    <property type="entry name" value="Retrovirus-related Pol polyprotein from transposon 17.6-like protein"/>
    <property type="match status" value="1"/>
</dbReference>
<dbReference type="InterPro" id="IPR041373">
    <property type="entry name" value="RT_RNaseH"/>
</dbReference>
<dbReference type="PANTHER" id="PTHR37984">
    <property type="entry name" value="PROTEIN CBG26694"/>
    <property type="match status" value="1"/>
</dbReference>
<dbReference type="PANTHER" id="PTHR37984:SF5">
    <property type="entry name" value="PROTEIN NYNRIN-LIKE"/>
    <property type="match status" value="1"/>
</dbReference>
<dbReference type="EMBL" id="LVLJ01003248">
    <property type="protein sequence ID" value="OAE22209.1"/>
    <property type="molecule type" value="Genomic_DNA"/>
</dbReference>
<keyword evidence="2" id="KW-0548">Nucleotidyltransferase</keyword>
<gene>
    <name evidence="9" type="ORF">AXG93_2743s1000</name>
</gene>
<evidence type="ECO:0000256" key="6">
    <source>
        <dbReference type="ARBA" id="ARBA00022918"/>
    </source>
</evidence>
<accession>A0A176VMN6</accession>
<proteinExistence type="predicted"/>
<evidence type="ECO:0000256" key="2">
    <source>
        <dbReference type="ARBA" id="ARBA00022695"/>
    </source>
</evidence>
<keyword evidence="4" id="KW-0255">Endonuclease</keyword>
<evidence type="ECO:0000313" key="10">
    <source>
        <dbReference type="Proteomes" id="UP000077202"/>
    </source>
</evidence>
<name>A0A176VMN6_MARPO</name>
<keyword evidence="3" id="KW-0540">Nuclease</keyword>
<keyword evidence="5" id="KW-0378">Hydrolase</keyword>
<dbReference type="AlphaFoldDB" id="A0A176VMN6"/>
<dbReference type="SUPFAM" id="SSF56672">
    <property type="entry name" value="DNA/RNA polymerases"/>
    <property type="match status" value="1"/>
</dbReference>
<dbReference type="CDD" id="cd00303">
    <property type="entry name" value="retropepsin_like"/>
    <property type="match status" value="1"/>
</dbReference>
<dbReference type="InterPro" id="IPR050951">
    <property type="entry name" value="Retrovirus_Pol_polyprotein"/>
</dbReference>
<dbReference type="CDD" id="cd09274">
    <property type="entry name" value="RNase_HI_RT_Ty3"/>
    <property type="match status" value="1"/>
</dbReference>
<keyword evidence="10" id="KW-1185">Reference proteome</keyword>
<protein>
    <recommendedName>
        <fullName evidence="8">Reverse transcriptase RNase H-like domain-containing protein</fullName>
    </recommendedName>
</protein>
<evidence type="ECO:0000313" key="9">
    <source>
        <dbReference type="EMBL" id="OAE22209.1"/>
    </source>
</evidence>
<dbReference type="GO" id="GO:0016787">
    <property type="term" value="F:hydrolase activity"/>
    <property type="evidence" value="ECO:0007669"/>
    <property type="project" value="UniProtKB-KW"/>
</dbReference>
<sequence length="322" mass="36967">MDIEIRGCTIRKVPLDSGSRINIMTEDTATAMGYKTFQPTTRMIRLDDQTRRKPLGTLTDVRTTIGGVVFPLNYVIIKTLTERGYKVLIGRPWFYGAKVRSDWHKRSLQFKDPNNKAGPKVTVPWDKIPHEGKTVSTSSGYTSEEETTTSESDTDVHYMEFYVIDEEDAEVGELEEAGHEALIGIPYHVFVDTSAFAIGVVLSQRDEQRRDYPIYFASRHLLAAEKNYTTTEREALGMVFAVKNFGHYLLGYEFVFHVDHYALQHLVKNADLSGRIARWVLLLQEFTFTVQTRKGIHHENADYLSWLWTQPEETELADDFPE</sequence>
<dbReference type="InterPro" id="IPR043502">
    <property type="entry name" value="DNA/RNA_pol_sf"/>
</dbReference>
<evidence type="ECO:0000256" key="5">
    <source>
        <dbReference type="ARBA" id="ARBA00022801"/>
    </source>
</evidence>
<keyword evidence="1" id="KW-0808">Transferase</keyword>
<keyword evidence="6" id="KW-0695">RNA-directed DNA polymerase</keyword>
<dbReference type="Gene3D" id="3.10.20.370">
    <property type="match status" value="1"/>
</dbReference>
<evidence type="ECO:0000256" key="3">
    <source>
        <dbReference type="ARBA" id="ARBA00022722"/>
    </source>
</evidence>
<evidence type="ECO:0000259" key="8">
    <source>
        <dbReference type="Pfam" id="PF17917"/>
    </source>
</evidence>
<dbReference type="Proteomes" id="UP000077202">
    <property type="component" value="Unassembled WGS sequence"/>
</dbReference>
<reference evidence="9" key="1">
    <citation type="submission" date="2016-03" db="EMBL/GenBank/DDBJ databases">
        <title>Mechanisms controlling the formation of the plant cell surface in tip-growing cells are functionally conserved among land plants.</title>
        <authorList>
            <person name="Honkanen S."/>
            <person name="Jones V.A."/>
            <person name="Morieri G."/>
            <person name="Champion C."/>
            <person name="Hetherington A.J."/>
            <person name="Kelly S."/>
            <person name="Saint-Marcoux D."/>
            <person name="Proust H."/>
            <person name="Prescott H."/>
            <person name="Dolan L."/>
        </authorList>
    </citation>
    <scope>NUCLEOTIDE SEQUENCE [LARGE SCALE GENOMIC DNA]</scope>
    <source>
        <tissue evidence="9">Whole gametophyte</tissue>
    </source>
</reference>
<evidence type="ECO:0000256" key="1">
    <source>
        <dbReference type="ARBA" id="ARBA00022679"/>
    </source>
</evidence>
<dbReference type="Pfam" id="PF17917">
    <property type="entry name" value="RT_RNaseH"/>
    <property type="match status" value="1"/>
</dbReference>
<comment type="caution">
    <text evidence="9">The sequence shown here is derived from an EMBL/GenBank/DDBJ whole genome shotgun (WGS) entry which is preliminary data.</text>
</comment>
<dbReference type="Gene3D" id="2.40.70.10">
    <property type="entry name" value="Acid Proteases"/>
    <property type="match status" value="1"/>
</dbReference>